<evidence type="ECO:0000313" key="10">
    <source>
        <dbReference type="Proteomes" id="UP000571018"/>
    </source>
</evidence>
<evidence type="ECO:0000259" key="7">
    <source>
        <dbReference type="Pfam" id="PF01386"/>
    </source>
</evidence>
<evidence type="ECO:0000256" key="3">
    <source>
        <dbReference type="ARBA" id="ARBA00022980"/>
    </source>
</evidence>
<dbReference type="AlphaFoldDB" id="A0A839A5Y0"/>
<evidence type="ECO:0000256" key="2">
    <source>
        <dbReference type="ARBA" id="ARBA00022884"/>
    </source>
</evidence>
<dbReference type="PANTHER" id="PTHR33284">
    <property type="entry name" value="RIBOSOMAL PROTEIN L25/GLN-TRNA SYNTHETASE, ANTI-CODON-BINDING DOMAIN-CONTAINING PROTEIN"/>
    <property type="match status" value="1"/>
</dbReference>
<dbReference type="GO" id="GO:0003735">
    <property type="term" value="F:structural constituent of ribosome"/>
    <property type="evidence" value="ECO:0007669"/>
    <property type="project" value="InterPro"/>
</dbReference>
<sequence>MNLKAELRETTGSSASRKARTEGKVPVSLYGKTVEATSLLVDRRDFEALLKEEGTNAVFNLDYNGGTQKVWLKDYERAALKDEMYSIDLEAISADQTLTVEIPLYVVNDETIEEGIVEIVENEITVETKPDTIPQYFEVDVKGLEIGDTLTVADITLPEGVEIMMENDATIVSISIPTEEAEDVDPDAEAAEPEVIGATEEAAEEEE</sequence>
<comment type="subunit">
    <text evidence="5">Part of the 50S ribosomal subunit; part of the 5S rRNA/L5/L18/L25 subcomplex. Contacts the 5S rRNA. Binds to the 5S rRNA independently of L5 and L18.</text>
</comment>
<proteinExistence type="inferred from homology"/>
<evidence type="ECO:0000256" key="4">
    <source>
        <dbReference type="ARBA" id="ARBA00023274"/>
    </source>
</evidence>
<evidence type="ECO:0000259" key="8">
    <source>
        <dbReference type="Pfam" id="PF14693"/>
    </source>
</evidence>
<comment type="caution">
    <text evidence="9">The sequence shown here is derived from an EMBL/GenBank/DDBJ whole genome shotgun (WGS) entry which is preliminary data.</text>
</comment>
<feature type="domain" description="Large ribosomal subunit protein bL25 beta" evidence="8">
    <location>
        <begin position="98"/>
        <end position="177"/>
    </location>
</feature>
<gene>
    <name evidence="5" type="primary">rplY</name>
    <name evidence="5" type="synonym">ctc</name>
    <name evidence="9" type="ORF">HW423_06480</name>
</gene>
<dbReference type="InterPro" id="IPR001021">
    <property type="entry name" value="Ribosomal_bL25_long"/>
</dbReference>
<dbReference type="GO" id="GO:0008097">
    <property type="term" value="F:5S rRNA binding"/>
    <property type="evidence" value="ECO:0007669"/>
    <property type="project" value="InterPro"/>
</dbReference>
<dbReference type="Proteomes" id="UP000571018">
    <property type="component" value="Unassembled WGS sequence"/>
</dbReference>
<keyword evidence="2 5" id="KW-0694">RNA-binding</keyword>
<dbReference type="CDD" id="cd00495">
    <property type="entry name" value="Ribosomal_L25_TL5_CTC"/>
    <property type="match status" value="1"/>
</dbReference>
<dbReference type="InterPro" id="IPR020057">
    <property type="entry name" value="Ribosomal_bL25_b-dom"/>
</dbReference>
<dbReference type="InterPro" id="IPR011035">
    <property type="entry name" value="Ribosomal_bL25/Gln-tRNA_synth"/>
</dbReference>
<dbReference type="InterPro" id="IPR020056">
    <property type="entry name" value="Rbsml_bL25/Gln-tRNA_synth_N"/>
</dbReference>
<evidence type="ECO:0000256" key="1">
    <source>
        <dbReference type="ARBA" id="ARBA00022730"/>
    </source>
</evidence>
<dbReference type="InterPro" id="IPR029751">
    <property type="entry name" value="Ribosomal_L25_dom"/>
</dbReference>
<dbReference type="Pfam" id="PF14693">
    <property type="entry name" value="Ribosomal_TL5_C"/>
    <property type="match status" value="1"/>
</dbReference>
<feature type="compositionally biased region" description="Acidic residues" evidence="6">
    <location>
        <begin position="179"/>
        <end position="192"/>
    </location>
</feature>
<dbReference type="GO" id="GO:0022625">
    <property type="term" value="C:cytosolic large ribosomal subunit"/>
    <property type="evidence" value="ECO:0007669"/>
    <property type="project" value="TreeGrafter"/>
</dbReference>
<dbReference type="RefSeq" id="WP_218931124.1">
    <property type="nucleotide sequence ID" value="NZ_JACAOA010000014.1"/>
</dbReference>
<evidence type="ECO:0000256" key="6">
    <source>
        <dbReference type="SAM" id="MobiDB-lite"/>
    </source>
</evidence>
<comment type="function">
    <text evidence="5">This is one of the proteins that binds to the 5S RNA in the ribosome where it forms part of the central protuberance.</text>
</comment>
<keyword evidence="1 5" id="KW-0699">rRNA-binding</keyword>
<protein>
    <recommendedName>
        <fullName evidence="5">Large ribosomal subunit protein bL25</fullName>
    </recommendedName>
    <alternativeName>
        <fullName evidence="5">General stress protein CTC</fullName>
    </alternativeName>
</protein>
<evidence type="ECO:0000313" key="9">
    <source>
        <dbReference type="EMBL" id="MBA5729427.1"/>
    </source>
</evidence>
<dbReference type="GO" id="GO:0006412">
    <property type="term" value="P:translation"/>
    <property type="evidence" value="ECO:0007669"/>
    <property type="project" value="UniProtKB-UniRule"/>
</dbReference>
<dbReference type="InterPro" id="IPR037121">
    <property type="entry name" value="Ribosomal_bL25_C"/>
</dbReference>
<keyword evidence="3 5" id="KW-0689">Ribosomal protein</keyword>
<dbReference type="Gene3D" id="2.170.120.20">
    <property type="entry name" value="Ribosomal protein L25, beta domain"/>
    <property type="match status" value="1"/>
</dbReference>
<dbReference type="Pfam" id="PF01386">
    <property type="entry name" value="Ribosomal_L25p"/>
    <property type="match status" value="1"/>
</dbReference>
<comment type="similarity">
    <text evidence="5">Belongs to the bacterial ribosomal protein bL25 family. CTC subfamily.</text>
</comment>
<keyword evidence="4 5" id="KW-0687">Ribonucleoprotein</keyword>
<accession>A0A839A5Y0</accession>
<dbReference type="SUPFAM" id="SSF50715">
    <property type="entry name" value="Ribosomal protein L25-like"/>
    <property type="match status" value="1"/>
</dbReference>
<dbReference type="HAMAP" id="MF_01334">
    <property type="entry name" value="Ribosomal_bL25_CTC"/>
    <property type="match status" value="1"/>
</dbReference>
<organism evidence="9 10">
    <name type="scientific">Ruoffia halotolerans</name>
    <dbReference type="NCBI Taxonomy" id="2748684"/>
    <lineage>
        <taxon>Bacteria</taxon>
        <taxon>Bacillati</taxon>
        <taxon>Bacillota</taxon>
        <taxon>Bacilli</taxon>
        <taxon>Lactobacillales</taxon>
        <taxon>Aerococcaceae</taxon>
        <taxon>Ruoffia</taxon>
    </lineage>
</organism>
<feature type="domain" description="Large ribosomal subunit protein bL25 L25" evidence="7">
    <location>
        <begin position="3"/>
        <end position="89"/>
    </location>
</feature>
<name>A0A839A5Y0_9LACT</name>
<dbReference type="InterPro" id="IPR020930">
    <property type="entry name" value="Ribosomal_uL5_bac-type"/>
</dbReference>
<dbReference type="Gene3D" id="2.40.240.10">
    <property type="entry name" value="Ribosomal Protein L25, Chain P"/>
    <property type="match status" value="1"/>
</dbReference>
<evidence type="ECO:0000256" key="5">
    <source>
        <dbReference type="HAMAP-Rule" id="MF_01334"/>
    </source>
</evidence>
<feature type="region of interest" description="Disordered" evidence="6">
    <location>
        <begin position="178"/>
        <end position="207"/>
    </location>
</feature>
<reference evidence="9 10" key="1">
    <citation type="submission" date="2020-06" db="EMBL/GenBank/DDBJ databases">
        <title>Reclassification of Facklamia ignava, Facklamia soureckii and Facklami tabacinasalis as Falseniella iganva gen. nov., comb. nov., Hutsoniella ignava gen. nov., comb. nov., and Ruoffia tabacinasalis gen. nov., comb. nov and description of Ruoffia haltotolerans sp. nov., isolated from hypersaline Inland Sea of Qatar.</title>
        <authorList>
            <person name="Fotedar R."/>
            <person name="Sankaranarayanan K."/>
            <person name="Lawson P."/>
            <person name="Caldwell M."/>
            <person name="Zeyara A."/>
            <person name="Al Malki A."/>
            <person name="Ali M."/>
        </authorList>
    </citation>
    <scope>NUCLEOTIDE SEQUENCE [LARGE SCALE GENOMIC DNA]</scope>
    <source>
        <strain evidence="9 10">INB8</strain>
    </source>
</reference>
<dbReference type="PANTHER" id="PTHR33284:SF1">
    <property type="entry name" value="RIBOSOMAL PROTEIN L25_GLN-TRNA SYNTHETASE, ANTI-CODON-BINDING DOMAIN-CONTAINING PROTEIN"/>
    <property type="match status" value="1"/>
</dbReference>
<keyword evidence="10" id="KW-1185">Reference proteome</keyword>
<dbReference type="EMBL" id="JACAOA010000014">
    <property type="protein sequence ID" value="MBA5729427.1"/>
    <property type="molecule type" value="Genomic_DNA"/>
</dbReference>
<dbReference type="NCBIfam" id="TIGR00731">
    <property type="entry name" value="bL25_bact_ctc"/>
    <property type="match status" value="1"/>
</dbReference>
<feature type="region of interest" description="Disordered" evidence="6">
    <location>
        <begin position="1"/>
        <end position="20"/>
    </location>
</feature>